<dbReference type="Proteomes" id="UP000070675">
    <property type="component" value="Unassembled WGS sequence"/>
</dbReference>
<gene>
    <name evidence="3" type="ORF">HMPREF3192_00825</name>
</gene>
<evidence type="ECO:0000259" key="2">
    <source>
        <dbReference type="Pfam" id="PF19808"/>
    </source>
</evidence>
<dbReference type="Pfam" id="PF19808">
    <property type="entry name" value="DUF6291"/>
    <property type="match status" value="1"/>
</dbReference>
<feature type="domain" description="DUF6291" evidence="2">
    <location>
        <begin position="10"/>
        <end position="72"/>
    </location>
</feature>
<dbReference type="InterPro" id="IPR046258">
    <property type="entry name" value="DUF6291"/>
</dbReference>
<sequence>MKTNPVTTSSSFVNAVSELNDGDQNAFLAAIMQYQLFGNVVELNYHLKALFAAFKTQIDEYNEKPSRGRKSKNQICANNSANIENKPSKKSSVHEKSADKNVKTQNQPSSDSSELSKKENNNPVKPTLDEVKAFIAEQSRSINLSAEDFYSWASAHEWKQGAVSFIKTWRDAYLRKNAKTTSSNGVM</sequence>
<dbReference type="AlphaFoldDB" id="A0A133XU81"/>
<dbReference type="STRING" id="1393034.HMPREF3192_00825"/>
<reference evidence="4" key="1">
    <citation type="submission" date="2016-01" db="EMBL/GenBank/DDBJ databases">
        <authorList>
            <person name="Mitreva M."/>
            <person name="Pepin K.H."/>
            <person name="Mihindukulasuriya K.A."/>
            <person name="Fulton R."/>
            <person name="Fronick C."/>
            <person name="O'Laughlin M."/>
            <person name="Miner T."/>
            <person name="Herter B."/>
            <person name="Rosa B.A."/>
            <person name="Cordes M."/>
            <person name="Tomlinson C."/>
            <person name="Wollam A."/>
            <person name="Palsikar V.B."/>
            <person name="Mardis E.R."/>
            <person name="Wilson R.K."/>
        </authorList>
    </citation>
    <scope>NUCLEOTIDE SEQUENCE [LARGE SCALE GENOMIC DNA]</scope>
    <source>
        <strain evidence="4">DNF00019</strain>
    </source>
</reference>
<accession>A0A133XU81</accession>
<proteinExistence type="predicted"/>
<dbReference type="PATRIC" id="fig|1393034.3.peg.796"/>
<name>A0A133XU81_9ACTN</name>
<evidence type="ECO:0000313" key="4">
    <source>
        <dbReference type="Proteomes" id="UP000070675"/>
    </source>
</evidence>
<evidence type="ECO:0000313" key="3">
    <source>
        <dbReference type="EMBL" id="KXB34495.1"/>
    </source>
</evidence>
<protein>
    <recommendedName>
        <fullName evidence="2">DUF6291 domain-containing protein</fullName>
    </recommendedName>
</protein>
<evidence type="ECO:0000256" key="1">
    <source>
        <dbReference type="SAM" id="MobiDB-lite"/>
    </source>
</evidence>
<dbReference type="RefSeq" id="WP_066305447.1">
    <property type="nucleotide sequence ID" value="NZ_KQ959494.1"/>
</dbReference>
<feature type="compositionally biased region" description="Polar residues" evidence="1">
    <location>
        <begin position="73"/>
        <end position="85"/>
    </location>
</feature>
<keyword evidence="4" id="KW-1185">Reference proteome</keyword>
<feature type="compositionally biased region" description="Polar residues" evidence="1">
    <location>
        <begin position="103"/>
        <end position="113"/>
    </location>
</feature>
<comment type="caution">
    <text evidence="3">The sequence shown here is derived from an EMBL/GenBank/DDBJ whole genome shotgun (WGS) entry which is preliminary data.</text>
</comment>
<feature type="compositionally biased region" description="Basic and acidic residues" evidence="1">
    <location>
        <begin position="92"/>
        <end position="102"/>
    </location>
</feature>
<dbReference type="EMBL" id="LSCR01000014">
    <property type="protein sequence ID" value="KXB34495.1"/>
    <property type="molecule type" value="Genomic_DNA"/>
</dbReference>
<organism evidence="3 4">
    <name type="scientific">Atopobium deltae</name>
    <dbReference type="NCBI Taxonomy" id="1393034"/>
    <lineage>
        <taxon>Bacteria</taxon>
        <taxon>Bacillati</taxon>
        <taxon>Actinomycetota</taxon>
        <taxon>Coriobacteriia</taxon>
        <taxon>Coriobacteriales</taxon>
        <taxon>Atopobiaceae</taxon>
        <taxon>Atopobium</taxon>
    </lineage>
</organism>
<feature type="region of interest" description="Disordered" evidence="1">
    <location>
        <begin position="63"/>
        <end position="126"/>
    </location>
</feature>